<protein>
    <submittedName>
        <fullName evidence="3">Zinc finger BED domain-containing protein DAYSLEEPER-like</fullName>
    </submittedName>
</protein>
<evidence type="ECO:0000313" key="2">
    <source>
        <dbReference type="Proteomes" id="UP000813463"/>
    </source>
</evidence>
<dbReference type="SMART" id="SM00614">
    <property type="entry name" value="ZnF_BED"/>
    <property type="match status" value="1"/>
</dbReference>
<dbReference type="Proteomes" id="UP000813463">
    <property type="component" value="Chromosome 1"/>
</dbReference>
<dbReference type="GeneID" id="130465975"/>
<dbReference type="RefSeq" id="XP_056690719.1">
    <property type="nucleotide sequence ID" value="XM_056834741.1"/>
</dbReference>
<feature type="compositionally biased region" description="Low complexity" evidence="1">
    <location>
        <begin position="1"/>
        <end position="23"/>
    </location>
</feature>
<name>A0ABM3R529_SPIOL</name>
<feature type="compositionally biased region" description="Acidic residues" evidence="1">
    <location>
        <begin position="29"/>
        <end position="41"/>
    </location>
</feature>
<dbReference type="PANTHER" id="PTHR46481">
    <property type="entry name" value="ZINC FINGER BED DOMAIN-CONTAINING PROTEIN 4"/>
    <property type="match status" value="1"/>
</dbReference>
<gene>
    <name evidence="3" type="primary">LOC130465975</name>
</gene>
<dbReference type="InterPro" id="IPR012337">
    <property type="entry name" value="RNaseH-like_sf"/>
</dbReference>
<feature type="region of interest" description="Disordered" evidence="1">
    <location>
        <begin position="1"/>
        <end position="55"/>
    </location>
</feature>
<dbReference type="InterPro" id="IPR052035">
    <property type="entry name" value="ZnF_BED_domain_contain"/>
</dbReference>
<keyword evidence="2" id="KW-1185">Reference proteome</keyword>
<sequence>MASKSNINTKSSSKPSTTASRTSNTIVDTGEENGAGEEIEESKDPTNTVDPSVLPLTNRHTSEAWASFTRKKVGKEIKAECKNCSKLLAGGPRAGTSHLKRACNKCLKRKCMDIRQTRLFGSVGSPCDTNETLTLAPYEFRQEDGRRDLAEMIVLHEYPLSIVEHYGFRKYSKTLQLGFKVPCRNTTKNDILQRYKVEKEKIIACLRKVKGRVAMTTDMWTANHQKKGYMAVTAHFIDSSWKLQSRIIRFHRAPYAYLLTFMLIY</sequence>
<reference evidence="3" key="2">
    <citation type="submission" date="2025-08" db="UniProtKB">
        <authorList>
            <consortium name="RefSeq"/>
        </authorList>
    </citation>
    <scope>IDENTIFICATION</scope>
    <source>
        <tissue evidence="3">Leaf</tissue>
    </source>
</reference>
<proteinExistence type="predicted"/>
<organism evidence="2 3">
    <name type="scientific">Spinacia oleracea</name>
    <name type="common">Spinach</name>
    <dbReference type="NCBI Taxonomy" id="3562"/>
    <lineage>
        <taxon>Eukaryota</taxon>
        <taxon>Viridiplantae</taxon>
        <taxon>Streptophyta</taxon>
        <taxon>Embryophyta</taxon>
        <taxon>Tracheophyta</taxon>
        <taxon>Spermatophyta</taxon>
        <taxon>Magnoliopsida</taxon>
        <taxon>eudicotyledons</taxon>
        <taxon>Gunneridae</taxon>
        <taxon>Pentapetalae</taxon>
        <taxon>Caryophyllales</taxon>
        <taxon>Chenopodiaceae</taxon>
        <taxon>Chenopodioideae</taxon>
        <taxon>Anserineae</taxon>
        <taxon>Spinacia</taxon>
    </lineage>
</organism>
<evidence type="ECO:0000256" key="1">
    <source>
        <dbReference type="SAM" id="MobiDB-lite"/>
    </source>
</evidence>
<dbReference type="SUPFAM" id="SSF140996">
    <property type="entry name" value="Hermes dimerisation domain"/>
    <property type="match status" value="1"/>
</dbReference>
<reference evidence="2" key="1">
    <citation type="journal article" date="2021" name="Nat. Commun.">
        <title>Genomic analyses provide insights into spinach domestication and the genetic basis of agronomic traits.</title>
        <authorList>
            <person name="Cai X."/>
            <person name="Sun X."/>
            <person name="Xu C."/>
            <person name="Sun H."/>
            <person name="Wang X."/>
            <person name="Ge C."/>
            <person name="Zhang Z."/>
            <person name="Wang Q."/>
            <person name="Fei Z."/>
            <person name="Jiao C."/>
            <person name="Wang Q."/>
        </authorList>
    </citation>
    <scope>NUCLEOTIDE SEQUENCE [LARGE SCALE GENOMIC DNA]</scope>
    <source>
        <strain evidence="2">cv. Varoflay</strain>
    </source>
</reference>
<evidence type="ECO:0000313" key="3">
    <source>
        <dbReference type="RefSeq" id="XP_056690719.1"/>
    </source>
</evidence>
<accession>A0ABM3R529</accession>
<dbReference type="SUPFAM" id="SSF53098">
    <property type="entry name" value="Ribonuclease H-like"/>
    <property type="match status" value="1"/>
</dbReference>
<dbReference type="PANTHER" id="PTHR46481:SF11">
    <property type="entry name" value="ZINC FINGER BED DOMAIN-CONTAINING PROTEIN RICESLEEPER 2-LIKE"/>
    <property type="match status" value="1"/>
</dbReference>